<dbReference type="RefSeq" id="WP_244546723.1">
    <property type="nucleotide sequence ID" value="NZ_CP098807.1"/>
</dbReference>
<evidence type="ECO:0000313" key="3">
    <source>
        <dbReference type="EMBL" id="USJ23628.1"/>
    </source>
</evidence>
<dbReference type="Proteomes" id="UP001055460">
    <property type="component" value="Chromosome"/>
</dbReference>
<protein>
    <submittedName>
        <fullName evidence="3">Tripartite tricarboxylate transporter substrate binding protein</fullName>
    </submittedName>
</protein>
<gene>
    <name evidence="3" type="ORF">NE863_01150</name>
</gene>
<reference evidence="3" key="1">
    <citation type="submission" date="2022-06" db="EMBL/GenBank/DDBJ databases">
        <title>Physiological and biochemical characterization and genomic elucidation of a strain of the genus Ensifer adhaerens M8 that combines arsenic oxidation and chromium reduction.</title>
        <authorList>
            <person name="Li X."/>
            <person name="Yu c."/>
        </authorList>
    </citation>
    <scope>NUCLEOTIDE SEQUENCE</scope>
    <source>
        <strain evidence="3">M8</strain>
    </source>
</reference>
<comment type="similarity">
    <text evidence="1">Belongs to the UPF0065 (bug) family.</text>
</comment>
<feature type="chain" id="PRO_5040452065" evidence="2">
    <location>
        <begin position="29"/>
        <end position="326"/>
    </location>
</feature>
<dbReference type="PANTHER" id="PTHR42928:SF5">
    <property type="entry name" value="BLR1237 PROTEIN"/>
    <property type="match status" value="1"/>
</dbReference>
<dbReference type="Pfam" id="PF03401">
    <property type="entry name" value="TctC"/>
    <property type="match status" value="1"/>
</dbReference>
<evidence type="ECO:0000256" key="1">
    <source>
        <dbReference type="ARBA" id="ARBA00006987"/>
    </source>
</evidence>
<name>A0A9Q8Y7A1_ENSAD</name>
<sequence>MPMKFTRRVALALCGAAMTMSVAAPVMAQEAYPSKPITLVVSYAAGGGTDAIARVFAARLEKALGGRVIVENRPGAAANLGTEVAAAADPDGYTLLIGNQGPMVVNPHIFKLKADPGTDLDPIAMIADASLVVVVGPSLKVNTLGELVEAAKSGELVYGSAGNASASHLGALLLGQTAGIKVRHVPYKGAGPAVNDLVGGHIDFMVTTIPSAIGLIESGTLKALAVTGDKRFASLPDVPTAIEAGVPGYTASAWYGLVGPKGMPADVKSKLEAATTETLSDADVLDKLKNDGAVPSSMGPQAFADFMAKERARWGDVVKAADIKVE</sequence>
<dbReference type="EMBL" id="CP098807">
    <property type="protein sequence ID" value="USJ23628.1"/>
    <property type="molecule type" value="Genomic_DNA"/>
</dbReference>
<dbReference type="AlphaFoldDB" id="A0A9Q8Y7A1"/>
<evidence type="ECO:0000256" key="2">
    <source>
        <dbReference type="SAM" id="SignalP"/>
    </source>
</evidence>
<organism evidence="3 4">
    <name type="scientific">Ensifer adhaerens</name>
    <name type="common">Sinorhizobium morelense</name>
    <dbReference type="NCBI Taxonomy" id="106592"/>
    <lineage>
        <taxon>Bacteria</taxon>
        <taxon>Pseudomonadati</taxon>
        <taxon>Pseudomonadota</taxon>
        <taxon>Alphaproteobacteria</taxon>
        <taxon>Hyphomicrobiales</taxon>
        <taxon>Rhizobiaceae</taxon>
        <taxon>Sinorhizobium/Ensifer group</taxon>
        <taxon>Ensifer</taxon>
    </lineage>
</organism>
<proteinExistence type="inferred from homology"/>
<dbReference type="Gene3D" id="3.40.190.10">
    <property type="entry name" value="Periplasmic binding protein-like II"/>
    <property type="match status" value="1"/>
</dbReference>
<dbReference type="CDD" id="cd07012">
    <property type="entry name" value="PBP2_Bug_TTT"/>
    <property type="match status" value="1"/>
</dbReference>
<dbReference type="InterPro" id="IPR042100">
    <property type="entry name" value="Bug_dom1"/>
</dbReference>
<dbReference type="SUPFAM" id="SSF53850">
    <property type="entry name" value="Periplasmic binding protein-like II"/>
    <property type="match status" value="1"/>
</dbReference>
<dbReference type="PANTHER" id="PTHR42928">
    <property type="entry name" value="TRICARBOXYLATE-BINDING PROTEIN"/>
    <property type="match status" value="1"/>
</dbReference>
<dbReference type="PIRSF" id="PIRSF017082">
    <property type="entry name" value="YflP"/>
    <property type="match status" value="1"/>
</dbReference>
<dbReference type="Gene3D" id="3.40.190.150">
    <property type="entry name" value="Bordetella uptake gene, domain 1"/>
    <property type="match status" value="1"/>
</dbReference>
<accession>A0A9Q8Y7A1</accession>
<keyword evidence="2" id="KW-0732">Signal</keyword>
<dbReference type="InterPro" id="IPR005064">
    <property type="entry name" value="BUG"/>
</dbReference>
<feature type="signal peptide" evidence="2">
    <location>
        <begin position="1"/>
        <end position="28"/>
    </location>
</feature>
<evidence type="ECO:0000313" key="4">
    <source>
        <dbReference type="Proteomes" id="UP001055460"/>
    </source>
</evidence>